<evidence type="ECO:0000313" key="2">
    <source>
        <dbReference type="EMBL" id="KAK7849559.1"/>
    </source>
</evidence>
<accession>A0AAW0LF59</accession>
<dbReference type="PANTHER" id="PTHR31245">
    <property type="entry name" value="UBIQUITIN SYSTEM COMPONENT CUE PROTEIN"/>
    <property type="match status" value="1"/>
</dbReference>
<feature type="coiled-coil region" evidence="1">
    <location>
        <begin position="43"/>
        <end position="122"/>
    </location>
</feature>
<gene>
    <name evidence="2" type="ORF">CFP56_002748</name>
</gene>
<comment type="caution">
    <text evidence="2">The sequence shown here is derived from an EMBL/GenBank/DDBJ whole genome shotgun (WGS) entry which is preliminary data.</text>
</comment>
<keyword evidence="3" id="KW-1185">Reference proteome</keyword>
<dbReference type="EMBL" id="PKMF04000112">
    <property type="protein sequence ID" value="KAK7849559.1"/>
    <property type="molecule type" value="Genomic_DNA"/>
</dbReference>
<keyword evidence="1" id="KW-0175">Coiled coil</keyword>
<protein>
    <submittedName>
        <fullName evidence="2">Uncharacterized protein</fullName>
    </submittedName>
</protein>
<name>A0AAW0LF59_QUESU</name>
<proteinExistence type="predicted"/>
<reference evidence="2 3" key="1">
    <citation type="journal article" date="2018" name="Sci. Data">
        <title>The draft genome sequence of cork oak.</title>
        <authorList>
            <person name="Ramos A.M."/>
            <person name="Usie A."/>
            <person name="Barbosa P."/>
            <person name="Barros P.M."/>
            <person name="Capote T."/>
            <person name="Chaves I."/>
            <person name="Simoes F."/>
            <person name="Abreu I."/>
            <person name="Carrasquinho I."/>
            <person name="Faro C."/>
            <person name="Guimaraes J.B."/>
            <person name="Mendonca D."/>
            <person name="Nobrega F."/>
            <person name="Rodrigues L."/>
            <person name="Saibo N.J.M."/>
            <person name="Varela M.C."/>
            <person name="Egas C."/>
            <person name="Matos J."/>
            <person name="Miguel C.M."/>
            <person name="Oliveira M.M."/>
            <person name="Ricardo C.P."/>
            <person name="Goncalves S."/>
        </authorList>
    </citation>
    <scope>NUCLEOTIDE SEQUENCE [LARGE SCALE GENOMIC DNA]</scope>
    <source>
        <strain evidence="3">cv. HL8</strain>
    </source>
</reference>
<dbReference type="Proteomes" id="UP000237347">
    <property type="component" value="Unassembled WGS sequence"/>
</dbReference>
<dbReference type="AlphaFoldDB" id="A0AAW0LF59"/>
<dbReference type="PANTHER" id="PTHR31245:SF20">
    <property type="entry name" value="F18B13.13 PROTEIN"/>
    <property type="match status" value="1"/>
</dbReference>
<evidence type="ECO:0000256" key="1">
    <source>
        <dbReference type="SAM" id="Coils"/>
    </source>
</evidence>
<evidence type="ECO:0000313" key="3">
    <source>
        <dbReference type="Proteomes" id="UP000237347"/>
    </source>
</evidence>
<sequence>MVLTGLGLKTLTAVGSMDEAQVCTNNLLGGFERTITAPLHNRISLLEKQADRMIQELEKKNEELEWKNHELERKNQELEHITQENTILKRAVAVQHERLEQCNNKEQEIKHLKDKLTMLHVNNYGLSMHLNQALRNTFIPANSNFHPDVF</sequence>
<organism evidence="2 3">
    <name type="scientific">Quercus suber</name>
    <name type="common">Cork oak</name>
    <dbReference type="NCBI Taxonomy" id="58331"/>
    <lineage>
        <taxon>Eukaryota</taxon>
        <taxon>Viridiplantae</taxon>
        <taxon>Streptophyta</taxon>
        <taxon>Embryophyta</taxon>
        <taxon>Tracheophyta</taxon>
        <taxon>Spermatophyta</taxon>
        <taxon>Magnoliopsida</taxon>
        <taxon>eudicotyledons</taxon>
        <taxon>Gunneridae</taxon>
        <taxon>Pentapetalae</taxon>
        <taxon>rosids</taxon>
        <taxon>fabids</taxon>
        <taxon>Fagales</taxon>
        <taxon>Fagaceae</taxon>
        <taxon>Quercus</taxon>
    </lineage>
</organism>